<evidence type="ECO:0000256" key="6">
    <source>
        <dbReference type="ARBA" id="ARBA00022801"/>
    </source>
</evidence>
<dbReference type="PANTHER" id="PTHR15822">
    <property type="entry name" value="TRAF AND TNF RECEPTOR-ASSOCIATED PROTEIN"/>
    <property type="match status" value="1"/>
</dbReference>
<dbReference type="SUPFAM" id="SSF56219">
    <property type="entry name" value="DNase I-like"/>
    <property type="match status" value="1"/>
</dbReference>
<keyword evidence="7" id="KW-0460">Magnesium</keyword>
<dbReference type="CDD" id="cd09084">
    <property type="entry name" value="EEP-2"/>
    <property type="match status" value="1"/>
</dbReference>
<evidence type="ECO:0000259" key="10">
    <source>
        <dbReference type="Pfam" id="PF03372"/>
    </source>
</evidence>
<reference evidence="11 12" key="1">
    <citation type="submission" date="2020-08" db="EMBL/GenBank/DDBJ databases">
        <title>Winogradskyella ouciana sp. nov., isolated from the hadal seawater of the Mariana Trench.</title>
        <authorList>
            <person name="He X."/>
        </authorList>
    </citation>
    <scope>NUCLEOTIDE SEQUENCE [LARGE SCALE GENOMIC DNA]</scope>
    <source>
        <strain evidence="11 12">KCTC 22026</strain>
    </source>
</reference>
<keyword evidence="8" id="KW-0234">DNA repair</keyword>
<dbReference type="EMBL" id="JACOME010000002">
    <property type="protein sequence ID" value="MBC3846907.1"/>
    <property type="molecule type" value="Genomic_DNA"/>
</dbReference>
<evidence type="ECO:0000256" key="8">
    <source>
        <dbReference type="ARBA" id="ARBA00023204"/>
    </source>
</evidence>
<evidence type="ECO:0000256" key="5">
    <source>
        <dbReference type="ARBA" id="ARBA00022763"/>
    </source>
</evidence>
<keyword evidence="6" id="KW-0378">Hydrolase</keyword>
<keyword evidence="11" id="KW-0255">Endonuclease</keyword>
<gene>
    <name evidence="11" type="ORF">H6H04_10995</name>
</gene>
<sequence length="339" mass="39149">MKGLKFGSKVIFVINSLVAFLLLVSYILPYISPKNFATLSVLSLSVPLLILLNVIFFIYWLLRVKKQLLLSLVVLLLGWNYISSMYKFSSSKHIEDSDNISVMSYNVRLFNLYSWIPSKTVKNDIVDFIYKEKPDILCLQEYRKDDPITLDGYYNYNATHNDSVKRGQVIFSKFPILNSGSLEFPNTFNNGIFVDIVKQKDTVRIYNLHLQSSGIKTDVEALKNETSNHLFNQVGSTFKLQQEQVELFLKHKSKCKYKTIVTGDFNNTAYSYIYKEIKGDDLIDTFEKAGNGFGKTYDFKFFPLRIDFILADKDFTVNGFKTYDVLLSDHYPIKAILKL</sequence>
<evidence type="ECO:0000256" key="9">
    <source>
        <dbReference type="SAM" id="Phobius"/>
    </source>
</evidence>
<evidence type="ECO:0000313" key="11">
    <source>
        <dbReference type="EMBL" id="MBC3846907.1"/>
    </source>
</evidence>
<feature type="transmembrane region" description="Helical" evidence="9">
    <location>
        <begin position="37"/>
        <end position="61"/>
    </location>
</feature>
<dbReference type="InterPro" id="IPR051547">
    <property type="entry name" value="TDP2-like"/>
</dbReference>
<protein>
    <submittedName>
        <fullName evidence="11">Endonuclease/exonuclease/phosphatase family protein</fullName>
    </submittedName>
</protein>
<feature type="domain" description="Endonuclease/exonuclease/phosphatase" evidence="10">
    <location>
        <begin position="103"/>
        <end position="330"/>
    </location>
</feature>
<dbReference type="RefSeq" id="WP_186846006.1">
    <property type="nucleotide sequence ID" value="NZ_JACOME010000002.1"/>
</dbReference>
<proteinExistence type="predicted"/>
<keyword evidence="9" id="KW-0472">Membrane</keyword>
<dbReference type="InterPro" id="IPR005135">
    <property type="entry name" value="Endo/exonuclease/phosphatase"/>
</dbReference>
<organism evidence="11 12">
    <name type="scientific">Winogradskyella echinorum</name>
    <dbReference type="NCBI Taxonomy" id="538189"/>
    <lineage>
        <taxon>Bacteria</taxon>
        <taxon>Pseudomonadati</taxon>
        <taxon>Bacteroidota</taxon>
        <taxon>Flavobacteriia</taxon>
        <taxon>Flavobacteriales</taxon>
        <taxon>Flavobacteriaceae</taxon>
        <taxon>Winogradskyella</taxon>
    </lineage>
</organism>
<evidence type="ECO:0000256" key="1">
    <source>
        <dbReference type="ARBA" id="ARBA00001936"/>
    </source>
</evidence>
<dbReference type="GO" id="GO:0004519">
    <property type="term" value="F:endonuclease activity"/>
    <property type="evidence" value="ECO:0007669"/>
    <property type="project" value="UniProtKB-KW"/>
</dbReference>
<dbReference type="PANTHER" id="PTHR15822:SF4">
    <property type="entry name" value="TYROSYL-DNA PHOSPHODIESTERASE 2"/>
    <property type="match status" value="1"/>
</dbReference>
<feature type="transmembrane region" description="Helical" evidence="9">
    <location>
        <begin position="12"/>
        <end position="31"/>
    </location>
</feature>
<dbReference type="Pfam" id="PF03372">
    <property type="entry name" value="Exo_endo_phos"/>
    <property type="match status" value="1"/>
</dbReference>
<comment type="caution">
    <text evidence="11">The sequence shown here is derived from an EMBL/GenBank/DDBJ whole genome shotgun (WGS) entry which is preliminary data.</text>
</comment>
<keyword evidence="9" id="KW-1133">Transmembrane helix</keyword>
<comment type="cofactor">
    <cofactor evidence="2">
        <name>Mg(2+)</name>
        <dbReference type="ChEBI" id="CHEBI:18420"/>
    </cofactor>
</comment>
<evidence type="ECO:0000256" key="4">
    <source>
        <dbReference type="ARBA" id="ARBA00022723"/>
    </source>
</evidence>
<keyword evidence="4" id="KW-0479">Metal-binding</keyword>
<evidence type="ECO:0000256" key="7">
    <source>
        <dbReference type="ARBA" id="ARBA00022842"/>
    </source>
</evidence>
<keyword evidence="12" id="KW-1185">Reference proteome</keyword>
<dbReference type="Proteomes" id="UP000607435">
    <property type="component" value="Unassembled WGS sequence"/>
</dbReference>
<evidence type="ECO:0000256" key="2">
    <source>
        <dbReference type="ARBA" id="ARBA00001946"/>
    </source>
</evidence>
<dbReference type="Gene3D" id="3.60.10.10">
    <property type="entry name" value="Endonuclease/exonuclease/phosphatase"/>
    <property type="match status" value="1"/>
</dbReference>
<name>A0ABR6Y2D9_9FLAO</name>
<dbReference type="InterPro" id="IPR036691">
    <property type="entry name" value="Endo/exonu/phosph_ase_sf"/>
</dbReference>
<keyword evidence="5" id="KW-0227">DNA damage</keyword>
<evidence type="ECO:0000313" key="12">
    <source>
        <dbReference type="Proteomes" id="UP000607435"/>
    </source>
</evidence>
<keyword evidence="3" id="KW-0540">Nuclease</keyword>
<keyword evidence="9" id="KW-0812">Transmembrane</keyword>
<comment type="cofactor">
    <cofactor evidence="1">
        <name>Mn(2+)</name>
        <dbReference type="ChEBI" id="CHEBI:29035"/>
    </cofactor>
</comment>
<evidence type="ECO:0000256" key="3">
    <source>
        <dbReference type="ARBA" id="ARBA00022722"/>
    </source>
</evidence>
<accession>A0ABR6Y2D9</accession>